<name>A0A1H6FJY0_9GAMM</name>
<organism evidence="2 3">
    <name type="scientific">Candidatus Venteria ishoeyi</name>
    <dbReference type="NCBI Taxonomy" id="1899563"/>
    <lineage>
        <taxon>Bacteria</taxon>
        <taxon>Pseudomonadati</taxon>
        <taxon>Pseudomonadota</taxon>
        <taxon>Gammaproteobacteria</taxon>
        <taxon>Thiotrichales</taxon>
        <taxon>Thiotrichaceae</taxon>
        <taxon>Venteria</taxon>
    </lineage>
</organism>
<accession>A0A1H6FJY0</accession>
<protein>
    <submittedName>
        <fullName evidence="2">Uncharacterized protein</fullName>
    </submittedName>
</protein>
<dbReference type="InterPro" id="IPR049210">
    <property type="entry name" value="DUF6812"/>
</dbReference>
<proteinExistence type="predicted"/>
<dbReference type="Proteomes" id="UP000236724">
    <property type="component" value="Unassembled WGS sequence"/>
</dbReference>
<dbReference type="EMBL" id="FMSV02000558">
    <property type="protein sequence ID" value="SEH09209.1"/>
    <property type="molecule type" value="Genomic_DNA"/>
</dbReference>
<reference evidence="2 3" key="1">
    <citation type="submission" date="2016-10" db="EMBL/GenBank/DDBJ databases">
        <authorList>
            <person name="de Groot N.N."/>
        </authorList>
    </citation>
    <scope>NUCLEOTIDE SEQUENCE [LARGE SCALE GENOMIC DNA]</scope>
    <source>
        <strain evidence="2">MBHS1</strain>
    </source>
</reference>
<dbReference type="EMBL" id="FMSV02000561">
    <property type="protein sequence ID" value="SEH09334.1"/>
    <property type="molecule type" value="Genomic_DNA"/>
</dbReference>
<dbReference type="AlphaFoldDB" id="A0A1H6FJY0"/>
<keyword evidence="3" id="KW-1185">Reference proteome</keyword>
<sequence>MTGTIGTVSAWKKVPVRVELHDGTVLEGMFVIARDNRLSDFLNNPKKTFIALMDSKQVTHLLNKNHIVRATEIKS</sequence>
<evidence type="ECO:0000313" key="2">
    <source>
        <dbReference type="EMBL" id="SEH09334.1"/>
    </source>
</evidence>
<evidence type="ECO:0000313" key="3">
    <source>
        <dbReference type="Proteomes" id="UP000236724"/>
    </source>
</evidence>
<dbReference type="Pfam" id="PF20660">
    <property type="entry name" value="DUF6812"/>
    <property type="match status" value="1"/>
</dbReference>
<evidence type="ECO:0000313" key="1">
    <source>
        <dbReference type="EMBL" id="SEH09209.1"/>
    </source>
</evidence>
<dbReference type="RefSeq" id="WP_103922678.1">
    <property type="nucleotide sequence ID" value="NZ_FMSV02000558.1"/>
</dbReference>
<gene>
    <name evidence="1" type="ORF">MBHS_05103</name>
    <name evidence="2" type="ORF">MBHS_05229</name>
</gene>